<dbReference type="STRING" id="656916.A0A2G7FHX6"/>
<dbReference type="EMBL" id="NEXV01000646">
    <property type="protein sequence ID" value="PIG79895.1"/>
    <property type="molecule type" value="Genomic_DNA"/>
</dbReference>
<sequence>MGLFHHHEEDYNKVVNADEGNRAHLSHELIAAAGAYEASKAWEKHKAATGEEPNHAKAKEFLSAAAGAFAVKIAETKGRDFLDKRKVEEDARQYVADNYRE</sequence>
<keyword evidence="2" id="KW-1185">Reference proteome</keyword>
<dbReference type="Proteomes" id="UP000231358">
    <property type="component" value="Unassembled WGS sequence"/>
</dbReference>
<name>A0A2G7FHX6_9EURO</name>
<dbReference type="Pfam" id="PF12585">
    <property type="entry name" value="DUF3759"/>
    <property type="match status" value="1"/>
</dbReference>
<evidence type="ECO:0000313" key="1">
    <source>
        <dbReference type="EMBL" id="PIG79895.1"/>
    </source>
</evidence>
<protein>
    <recommendedName>
        <fullName evidence="3">CipC protein</fullName>
    </recommendedName>
</protein>
<proteinExistence type="predicted"/>
<organism evidence="1 2">
    <name type="scientific">Aspergillus arachidicola</name>
    <dbReference type="NCBI Taxonomy" id="656916"/>
    <lineage>
        <taxon>Eukaryota</taxon>
        <taxon>Fungi</taxon>
        <taxon>Dikarya</taxon>
        <taxon>Ascomycota</taxon>
        <taxon>Pezizomycotina</taxon>
        <taxon>Eurotiomycetes</taxon>
        <taxon>Eurotiomycetidae</taxon>
        <taxon>Eurotiales</taxon>
        <taxon>Aspergillaceae</taxon>
        <taxon>Aspergillus</taxon>
        <taxon>Aspergillus subgen. Circumdati</taxon>
    </lineage>
</organism>
<evidence type="ECO:0000313" key="2">
    <source>
        <dbReference type="Proteomes" id="UP000231358"/>
    </source>
</evidence>
<reference evidence="1 2" key="1">
    <citation type="submission" date="2017-05" db="EMBL/GenBank/DDBJ databases">
        <title>Genome sequence for an aflatoxigenic pathogen of Argentinian peanut, Aspergillus arachidicola.</title>
        <authorList>
            <person name="Moore G."/>
            <person name="Beltz S.B."/>
            <person name="Mack B.M."/>
        </authorList>
    </citation>
    <scope>NUCLEOTIDE SEQUENCE [LARGE SCALE GENOMIC DNA]</scope>
    <source>
        <strain evidence="1 2">CBS 117610</strain>
    </source>
</reference>
<dbReference type="InterPro" id="IPR022234">
    <property type="entry name" value="DUF3759"/>
</dbReference>
<dbReference type="AlphaFoldDB" id="A0A2G7FHX6"/>
<accession>A0A2G7FHX6</accession>
<gene>
    <name evidence="1" type="ORF">AARAC_010449</name>
</gene>
<comment type="caution">
    <text evidence="1">The sequence shown here is derived from an EMBL/GenBank/DDBJ whole genome shotgun (WGS) entry which is preliminary data.</text>
</comment>
<dbReference type="PANTHER" id="PTHR37450:SF1">
    <property type="entry name" value="CIPC PROTEIN"/>
    <property type="match status" value="1"/>
</dbReference>
<dbReference type="PANTHER" id="PTHR37450">
    <property type="entry name" value="CIPC PROTEIN"/>
    <property type="match status" value="1"/>
</dbReference>
<evidence type="ECO:0008006" key="3">
    <source>
        <dbReference type="Google" id="ProtNLM"/>
    </source>
</evidence>